<gene>
    <name evidence="1" type="ORF">NXF25_015091</name>
</gene>
<sequence length="48" mass="5293">MPKALISMSARGINNYTHRCALLFRLTTGMNFGEMAVFQAKSDDLLSA</sequence>
<dbReference type="EMBL" id="JAOTOJ010000011">
    <property type="protein sequence ID" value="KAK9394563.1"/>
    <property type="molecule type" value="Genomic_DNA"/>
</dbReference>
<accession>A0AAW1AYA4</accession>
<evidence type="ECO:0000313" key="1">
    <source>
        <dbReference type="EMBL" id="KAK9394563.1"/>
    </source>
</evidence>
<dbReference type="Proteomes" id="UP001474421">
    <property type="component" value="Unassembled WGS sequence"/>
</dbReference>
<protein>
    <submittedName>
        <fullName evidence="1">Uncharacterized protein</fullName>
    </submittedName>
</protein>
<proteinExistence type="predicted"/>
<reference evidence="1 2" key="1">
    <citation type="journal article" date="2024" name="Proc. Natl. Acad. Sci. U.S.A.">
        <title>The genetic regulatory architecture and epigenomic basis for age-related changes in rattlesnake venom.</title>
        <authorList>
            <person name="Hogan M.P."/>
            <person name="Holding M.L."/>
            <person name="Nystrom G.S."/>
            <person name="Colston T.J."/>
            <person name="Bartlett D.A."/>
            <person name="Mason A.J."/>
            <person name="Ellsworth S.A."/>
            <person name="Rautsaw R.M."/>
            <person name="Lawrence K.C."/>
            <person name="Strickland J.L."/>
            <person name="He B."/>
            <person name="Fraser P."/>
            <person name="Margres M.J."/>
            <person name="Gilbert D.M."/>
            <person name="Gibbs H.L."/>
            <person name="Parkinson C.L."/>
            <person name="Rokyta D.R."/>
        </authorList>
    </citation>
    <scope>NUCLEOTIDE SEQUENCE [LARGE SCALE GENOMIC DNA]</scope>
    <source>
        <strain evidence="1">DRR0105</strain>
    </source>
</reference>
<organism evidence="1 2">
    <name type="scientific">Crotalus adamanteus</name>
    <name type="common">Eastern diamondback rattlesnake</name>
    <dbReference type="NCBI Taxonomy" id="8729"/>
    <lineage>
        <taxon>Eukaryota</taxon>
        <taxon>Metazoa</taxon>
        <taxon>Chordata</taxon>
        <taxon>Craniata</taxon>
        <taxon>Vertebrata</taxon>
        <taxon>Euteleostomi</taxon>
        <taxon>Lepidosauria</taxon>
        <taxon>Squamata</taxon>
        <taxon>Bifurcata</taxon>
        <taxon>Unidentata</taxon>
        <taxon>Episquamata</taxon>
        <taxon>Toxicofera</taxon>
        <taxon>Serpentes</taxon>
        <taxon>Colubroidea</taxon>
        <taxon>Viperidae</taxon>
        <taxon>Crotalinae</taxon>
        <taxon>Crotalus</taxon>
    </lineage>
</organism>
<evidence type="ECO:0000313" key="2">
    <source>
        <dbReference type="Proteomes" id="UP001474421"/>
    </source>
</evidence>
<dbReference type="AlphaFoldDB" id="A0AAW1AYA4"/>
<feature type="non-terminal residue" evidence="1">
    <location>
        <position position="48"/>
    </location>
</feature>
<comment type="caution">
    <text evidence="1">The sequence shown here is derived from an EMBL/GenBank/DDBJ whole genome shotgun (WGS) entry which is preliminary data.</text>
</comment>
<name>A0AAW1AYA4_CROAD</name>
<keyword evidence="2" id="KW-1185">Reference proteome</keyword>